<evidence type="ECO:0000313" key="3">
    <source>
        <dbReference type="Proteomes" id="UP000266841"/>
    </source>
</evidence>
<reference evidence="2 3" key="1">
    <citation type="journal article" date="2012" name="Genome Biol.">
        <title>Genome and low-iron response of an oceanic diatom adapted to chronic iron limitation.</title>
        <authorList>
            <person name="Lommer M."/>
            <person name="Specht M."/>
            <person name="Roy A.S."/>
            <person name="Kraemer L."/>
            <person name="Andreson R."/>
            <person name="Gutowska M.A."/>
            <person name="Wolf J."/>
            <person name="Bergner S.V."/>
            <person name="Schilhabel M.B."/>
            <person name="Klostermeier U.C."/>
            <person name="Beiko R.G."/>
            <person name="Rosenstiel P."/>
            <person name="Hippler M."/>
            <person name="Laroche J."/>
        </authorList>
    </citation>
    <scope>NUCLEOTIDE SEQUENCE [LARGE SCALE GENOMIC DNA]</scope>
    <source>
        <strain evidence="2 3">CCMP1005</strain>
    </source>
</reference>
<dbReference type="AlphaFoldDB" id="K0R845"/>
<accession>K0R845</accession>
<dbReference type="Proteomes" id="UP000266841">
    <property type="component" value="Unassembled WGS sequence"/>
</dbReference>
<evidence type="ECO:0000256" key="1">
    <source>
        <dbReference type="SAM" id="MobiDB-lite"/>
    </source>
</evidence>
<feature type="compositionally biased region" description="Pro residues" evidence="1">
    <location>
        <begin position="22"/>
        <end position="32"/>
    </location>
</feature>
<sequence length="191" mass="20615">MHNTPPARSPMVSLRKNNAPPQLRPPAQPPQKPKNTNINSMKPFSSGLLPIIGRQAEAVDDDMQARWHHATLKSQASLPFALPRFTAGPATTTTTTTTTDERVNAGPEFRQGSRLQQRGKCVLCLYDAERTYDFSSSRNTTGNDVTINCAVSQGTERAAPKTRSKQSETGLVGRAAACPPHSSVPGAAYMT</sequence>
<gene>
    <name evidence="2" type="ORF">THAOC_32965</name>
</gene>
<evidence type="ECO:0000313" key="2">
    <source>
        <dbReference type="EMBL" id="EJK48254.1"/>
    </source>
</evidence>
<dbReference type="EMBL" id="AGNL01046077">
    <property type="protein sequence ID" value="EJK48254.1"/>
    <property type="molecule type" value="Genomic_DNA"/>
</dbReference>
<name>K0R845_THAOC</name>
<comment type="caution">
    <text evidence="2">The sequence shown here is derived from an EMBL/GenBank/DDBJ whole genome shotgun (WGS) entry which is preliminary data.</text>
</comment>
<keyword evidence="3" id="KW-1185">Reference proteome</keyword>
<protein>
    <submittedName>
        <fullName evidence="2">Uncharacterized protein</fullName>
    </submittedName>
</protein>
<proteinExistence type="predicted"/>
<organism evidence="2 3">
    <name type="scientific">Thalassiosira oceanica</name>
    <name type="common">Marine diatom</name>
    <dbReference type="NCBI Taxonomy" id="159749"/>
    <lineage>
        <taxon>Eukaryota</taxon>
        <taxon>Sar</taxon>
        <taxon>Stramenopiles</taxon>
        <taxon>Ochrophyta</taxon>
        <taxon>Bacillariophyta</taxon>
        <taxon>Coscinodiscophyceae</taxon>
        <taxon>Thalassiosirophycidae</taxon>
        <taxon>Thalassiosirales</taxon>
        <taxon>Thalassiosiraceae</taxon>
        <taxon>Thalassiosira</taxon>
    </lineage>
</organism>
<feature type="region of interest" description="Disordered" evidence="1">
    <location>
        <begin position="1"/>
        <end position="46"/>
    </location>
</feature>
<feature type="region of interest" description="Disordered" evidence="1">
    <location>
        <begin position="153"/>
        <end position="191"/>
    </location>
</feature>